<feature type="transmembrane region" description="Helical" evidence="1">
    <location>
        <begin position="12"/>
        <end position="34"/>
    </location>
</feature>
<accession>A0A1Y2DNT9</accession>
<keyword evidence="1" id="KW-0812">Transmembrane</keyword>
<dbReference type="OrthoDB" id="4760129at2759"/>
<dbReference type="EMBL" id="MCFJ01000011">
    <property type="protein sequence ID" value="ORY60877.1"/>
    <property type="molecule type" value="Genomic_DNA"/>
</dbReference>
<feature type="transmembrane region" description="Helical" evidence="1">
    <location>
        <begin position="156"/>
        <end position="180"/>
    </location>
</feature>
<dbReference type="Proteomes" id="UP000193689">
    <property type="component" value="Unassembled WGS sequence"/>
</dbReference>
<evidence type="ECO:0000256" key="1">
    <source>
        <dbReference type="SAM" id="Phobius"/>
    </source>
</evidence>
<evidence type="ECO:0000313" key="3">
    <source>
        <dbReference type="Proteomes" id="UP000193689"/>
    </source>
</evidence>
<feature type="transmembrane region" description="Helical" evidence="1">
    <location>
        <begin position="112"/>
        <end position="131"/>
    </location>
</feature>
<protein>
    <submittedName>
        <fullName evidence="2">Uncharacterized protein</fullName>
    </submittedName>
</protein>
<dbReference type="AlphaFoldDB" id="A0A1Y2DNT9"/>
<dbReference type="InParanoid" id="A0A1Y2DNT9"/>
<keyword evidence="3" id="KW-1185">Reference proteome</keyword>
<keyword evidence="1" id="KW-1133">Transmembrane helix</keyword>
<proteinExistence type="predicted"/>
<dbReference type="RefSeq" id="XP_040713104.1">
    <property type="nucleotide sequence ID" value="XM_040860833.1"/>
</dbReference>
<gene>
    <name evidence="2" type="ORF">BCR38DRAFT_442752</name>
</gene>
<feature type="transmembrane region" description="Helical" evidence="1">
    <location>
        <begin position="46"/>
        <end position="66"/>
    </location>
</feature>
<evidence type="ECO:0000313" key="2">
    <source>
        <dbReference type="EMBL" id="ORY60877.1"/>
    </source>
</evidence>
<organism evidence="2 3">
    <name type="scientific">Pseudomassariella vexata</name>
    <dbReference type="NCBI Taxonomy" id="1141098"/>
    <lineage>
        <taxon>Eukaryota</taxon>
        <taxon>Fungi</taxon>
        <taxon>Dikarya</taxon>
        <taxon>Ascomycota</taxon>
        <taxon>Pezizomycotina</taxon>
        <taxon>Sordariomycetes</taxon>
        <taxon>Xylariomycetidae</taxon>
        <taxon>Amphisphaeriales</taxon>
        <taxon>Pseudomassariaceae</taxon>
        <taxon>Pseudomassariella</taxon>
    </lineage>
</organism>
<reference evidence="2 3" key="1">
    <citation type="submission" date="2016-07" db="EMBL/GenBank/DDBJ databases">
        <title>Pervasive Adenine N6-methylation of Active Genes in Fungi.</title>
        <authorList>
            <consortium name="DOE Joint Genome Institute"/>
            <person name="Mondo S.J."/>
            <person name="Dannebaum R.O."/>
            <person name="Kuo R.C."/>
            <person name="Labutti K."/>
            <person name="Haridas S."/>
            <person name="Kuo A."/>
            <person name="Salamov A."/>
            <person name="Ahrendt S.R."/>
            <person name="Lipzen A."/>
            <person name="Sullivan W."/>
            <person name="Andreopoulos W.B."/>
            <person name="Clum A."/>
            <person name="Lindquist E."/>
            <person name="Daum C."/>
            <person name="Ramamoorthy G.K."/>
            <person name="Gryganskyi A."/>
            <person name="Culley D."/>
            <person name="Magnuson J.K."/>
            <person name="James T.Y."/>
            <person name="O'Malley M.A."/>
            <person name="Stajich J.E."/>
            <person name="Spatafora J.W."/>
            <person name="Visel A."/>
            <person name="Grigoriev I.V."/>
        </authorList>
    </citation>
    <scope>NUCLEOTIDE SEQUENCE [LARGE SCALE GENOMIC DNA]</scope>
    <source>
        <strain evidence="2 3">CBS 129021</strain>
    </source>
</reference>
<comment type="caution">
    <text evidence="2">The sequence shown here is derived from an EMBL/GenBank/DDBJ whole genome shotgun (WGS) entry which is preliminary data.</text>
</comment>
<dbReference type="GeneID" id="63777045"/>
<sequence>MPSELAPRFQLVATLRSILVFFGIFALLNGHTYIGTMFNFWQVRAAFIVSWVAVVWNIICVAVVTLHPHMQRLAGQLPFPVSVNVRGRKILSYGDADSNDDDGVWAPLTGSVVGAVLDVVLATLVLVFMILARDKTVECRSCLEGYYHVERWMLNIWWMVVIAEYGLALIQIFVALGLWYKHRSLNKRGQISLA</sequence>
<name>A0A1Y2DNT9_9PEZI</name>
<keyword evidence="1" id="KW-0472">Membrane</keyword>